<feature type="transmembrane region" description="Helical" evidence="2">
    <location>
        <begin position="25"/>
        <end position="41"/>
    </location>
</feature>
<feature type="region of interest" description="Disordered" evidence="1">
    <location>
        <begin position="347"/>
        <end position="379"/>
    </location>
</feature>
<reference evidence="3" key="1">
    <citation type="submission" date="2015-04" db="UniProtKB">
        <authorList>
            <consortium name="EnsemblPlants"/>
        </authorList>
    </citation>
    <scope>IDENTIFICATION</scope>
</reference>
<dbReference type="PANTHER" id="PTHR31133:SF12">
    <property type="entry name" value="MEMBRANE PROTEIN"/>
    <property type="match status" value="1"/>
</dbReference>
<keyword evidence="2" id="KW-1133">Transmembrane helix</keyword>
<accession>A0A0E0DEY0</accession>
<dbReference type="EnsemblPlants" id="OMERI04G12900.2">
    <property type="protein sequence ID" value="OMERI04G12900.2"/>
    <property type="gene ID" value="OMERI04G12900"/>
</dbReference>
<dbReference type="eggNOG" id="ENOG502QS6P">
    <property type="taxonomic scope" value="Eukaryota"/>
</dbReference>
<evidence type="ECO:0000256" key="2">
    <source>
        <dbReference type="SAM" id="Phobius"/>
    </source>
</evidence>
<proteinExistence type="predicted"/>
<dbReference type="Proteomes" id="UP000008021">
    <property type="component" value="Chromosome 4"/>
</dbReference>
<protein>
    <submittedName>
        <fullName evidence="3">Uncharacterized protein</fullName>
    </submittedName>
</protein>
<organism evidence="3">
    <name type="scientific">Oryza meridionalis</name>
    <dbReference type="NCBI Taxonomy" id="40149"/>
    <lineage>
        <taxon>Eukaryota</taxon>
        <taxon>Viridiplantae</taxon>
        <taxon>Streptophyta</taxon>
        <taxon>Embryophyta</taxon>
        <taxon>Tracheophyta</taxon>
        <taxon>Spermatophyta</taxon>
        <taxon>Magnoliopsida</taxon>
        <taxon>Liliopsida</taxon>
        <taxon>Poales</taxon>
        <taxon>Poaceae</taxon>
        <taxon>BOP clade</taxon>
        <taxon>Oryzoideae</taxon>
        <taxon>Oryzeae</taxon>
        <taxon>Oryzinae</taxon>
        <taxon>Oryza</taxon>
    </lineage>
</organism>
<reference evidence="3" key="2">
    <citation type="submission" date="2018-05" db="EMBL/GenBank/DDBJ databases">
        <title>OmerRS3 (Oryza meridionalis Reference Sequence Version 3).</title>
        <authorList>
            <person name="Zhang J."/>
            <person name="Kudrna D."/>
            <person name="Lee S."/>
            <person name="Talag J."/>
            <person name="Welchert J."/>
            <person name="Wing R.A."/>
        </authorList>
    </citation>
    <scope>NUCLEOTIDE SEQUENCE [LARGE SCALE GENOMIC DNA]</scope>
    <source>
        <strain evidence="3">cv. OR44</strain>
    </source>
</reference>
<feature type="compositionally biased region" description="Polar residues" evidence="1">
    <location>
        <begin position="357"/>
        <end position="366"/>
    </location>
</feature>
<keyword evidence="2" id="KW-0472">Membrane</keyword>
<feature type="transmembrane region" description="Helical" evidence="2">
    <location>
        <begin position="53"/>
        <end position="77"/>
    </location>
</feature>
<dbReference type="Gramene" id="OMERI04G12900.2">
    <property type="protein sequence ID" value="OMERI04G12900.2"/>
    <property type="gene ID" value="OMERI04G12900"/>
</dbReference>
<feature type="transmembrane region" description="Helical" evidence="2">
    <location>
        <begin position="221"/>
        <end position="243"/>
    </location>
</feature>
<sequence length="607" mass="67283">MDKVKAWAGANYAEPMGSVEQSLRVAYVVLSFCAAFFLGGIKGTHARTCCRRVLIFFSWLGFGCGAAAVVGPVAAALMVLGNVGVILLLFPAHVWWTIYSLIKTERINAGLKLAVLIALPVLFGLWLGLGIFGSALVALGYGFFTPWIATFEAFRQESESKKFVHGVVDGTWGTIKGSCTVVRDFADLCFHSYPVYLKELRESSQNSEPHSIRVLDVPSCIAVGLLGLIVDIPLYTVIALIKSPYMLFKGWQRLLHDLISREGPFLETVCVPIAGLAILFWPLVVVGSVLLAIVSSIFVGLYGAVVVYQEKSFQRGVSYVVAMVAEFDEYTNDWLYLREGTVLPKPSYRKRKSSSSTEFSVRTNASVKGGDHPSSNEAPAMLVPTLAPARSVREAIQEVKMVQIWENMMKNCELRGRDLLNLNVITTVDLTEWLRTKESGHEAIGLGVPSYSLLCMILHSIKAGSGGLLIGNGIEINQYNRPQDRLIDWFLHPVLVLKDQIQALKMTEEEARFLEKLTLFIGNSERANGWDNGAEIPQDPVRAGQIQAISRRLVGIVRSMSKFPTYRRRHRHVMKLLVTYSVEKEGSFRSSASNRSVPIFEITQLEV</sequence>
<keyword evidence="4" id="KW-1185">Reference proteome</keyword>
<dbReference type="InterPro" id="IPR040229">
    <property type="entry name" value="At3g27390-like"/>
</dbReference>
<evidence type="ECO:0000313" key="4">
    <source>
        <dbReference type="Proteomes" id="UP000008021"/>
    </source>
</evidence>
<feature type="transmembrane region" description="Helical" evidence="2">
    <location>
        <begin position="114"/>
        <end position="144"/>
    </location>
</feature>
<feature type="transmembrane region" description="Helical" evidence="2">
    <location>
        <begin position="289"/>
        <end position="308"/>
    </location>
</feature>
<evidence type="ECO:0000313" key="3">
    <source>
        <dbReference type="EnsemblPlants" id="OMERI04G12900.2"/>
    </source>
</evidence>
<dbReference type="STRING" id="40149.A0A0E0DEY0"/>
<feature type="transmembrane region" description="Helical" evidence="2">
    <location>
        <begin position="264"/>
        <end position="283"/>
    </location>
</feature>
<dbReference type="AlphaFoldDB" id="A0A0E0DEY0"/>
<name>A0A0E0DEY0_9ORYZ</name>
<evidence type="ECO:0000256" key="1">
    <source>
        <dbReference type="SAM" id="MobiDB-lite"/>
    </source>
</evidence>
<dbReference type="HOGENOM" id="CLU_019915_1_0_1"/>
<dbReference type="PANTHER" id="PTHR31133">
    <property type="entry name" value="MEMBRANE PROTEIN"/>
    <property type="match status" value="1"/>
</dbReference>
<feature type="transmembrane region" description="Helical" evidence="2">
    <location>
        <begin position="83"/>
        <end position="102"/>
    </location>
</feature>
<keyword evidence="2" id="KW-0812">Transmembrane</keyword>